<evidence type="ECO:0000256" key="5">
    <source>
        <dbReference type="ARBA" id="ARBA00038359"/>
    </source>
</evidence>
<feature type="transmembrane region" description="Helical" evidence="7">
    <location>
        <begin position="144"/>
        <end position="174"/>
    </location>
</feature>
<dbReference type="InParanoid" id="A0A2P5HG69"/>
<keyword evidence="4 7" id="KW-0472">Membrane</keyword>
<feature type="region of interest" description="Disordered" evidence="6">
    <location>
        <begin position="310"/>
        <end position="331"/>
    </location>
</feature>
<keyword evidence="10" id="KW-1185">Reference proteome</keyword>
<dbReference type="EMBL" id="MAVT02002510">
    <property type="protein sequence ID" value="POS69234.1"/>
    <property type="molecule type" value="Genomic_DNA"/>
</dbReference>
<feature type="transmembrane region" description="Helical" evidence="7">
    <location>
        <begin position="104"/>
        <end position="132"/>
    </location>
</feature>
<feature type="domain" description="Rhodopsin" evidence="8">
    <location>
        <begin position="45"/>
        <end position="287"/>
    </location>
</feature>
<reference evidence="9" key="1">
    <citation type="submission" date="2017-09" db="EMBL/GenBank/DDBJ databases">
        <title>Polyketide synthases of a Diaporthe helianthi virulent isolate.</title>
        <authorList>
            <person name="Baroncelli R."/>
        </authorList>
    </citation>
    <scope>NUCLEOTIDE SEQUENCE [LARGE SCALE GENOMIC DNA]</scope>
    <source>
        <strain evidence="9">7/96</strain>
    </source>
</reference>
<dbReference type="InterPro" id="IPR023214">
    <property type="entry name" value="HAD_sf"/>
</dbReference>
<proteinExistence type="inferred from homology"/>
<dbReference type="GO" id="GO:0016020">
    <property type="term" value="C:membrane"/>
    <property type="evidence" value="ECO:0007669"/>
    <property type="project" value="UniProtKB-SubCell"/>
</dbReference>
<dbReference type="OrthoDB" id="5342292at2759"/>
<dbReference type="InterPro" id="IPR049326">
    <property type="entry name" value="Rhodopsin_dom_fungi"/>
</dbReference>
<feature type="transmembrane region" description="Helical" evidence="7">
    <location>
        <begin position="186"/>
        <end position="207"/>
    </location>
</feature>
<evidence type="ECO:0000313" key="10">
    <source>
        <dbReference type="Proteomes" id="UP000094444"/>
    </source>
</evidence>
<accession>A0A2P5HG69</accession>
<gene>
    <name evidence="9" type="ORF">DHEL01_v212374</name>
</gene>
<evidence type="ECO:0000256" key="2">
    <source>
        <dbReference type="ARBA" id="ARBA00022692"/>
    </source>
</evidence>
<name>A0A2P5HG69_DIAHE</name>
<feature type="compositionally biased region" description="Low complexity" evidence="6">
    <location>
        <begin position="310"/>
        <end position="323"/>
    </location>
</feature>
<protein>
    <submittedName>
        <fullName evidence="9">Integral membrane protein</fullName>
    </submittedName>
</protein>
<evidence type="ECO:0000256" key="7">
    <source>
        <dbReference type="SAM" id="Phobius"/>
    </source>
</evidence>
<comment type="caution">
    <text evidence="9">The sequence shown here is derived from an EMBL/GenBank/DDBJ whole genome shotgun (WGS) entry which is preliminary data.</text>
</comment>
<keyword evidence="3 7" id="KW-1133">Transmembrane helix</keyword>
<comment type="subcellular location">
    <subcellularLocation>
        <location evidence="1">Membrane</location>
        <topology evidence="1">Multi-pass membrane protein</topology>
    </subcellularLocation>
</comment>
<evidence type="ECO:0000256" key="6">
    <source>
        <dbReference type="SAM" id="MobiDB-lite"/>
    </source>
</evidence>
<dbReference type="InterPro" id="IPR052337">
    <property type="entry name" value="SAT4-like"/>
</dbReference>
<evidence type="ECO:0000256" key="3">
    <source>
        <dbReference type="ARBA" id="ARBA00022989"/>
    </source>
</evidence>
<dbReference type="Proteomes" id="UP000094444">
    <property type="component" value="Unassembled WGS sequence"/>
</dbReference>
<feature type="transmembrane region" description="Helical" evidence="7">
    <location>
        <begin position="28"/>
        <end position="49"/>
    </location>
</feature>
<sequence length="533" mass="57765">MDRMEVAMAVRRAELTPEYLAEDNSDQLVGISAAFAALTTVILSLRFFAKRFQGGGIYADDMFLCAAYVVNLGMCAVGIIMTKIGGVGRHVEYVEEEHPEQLTGWAQTILAFELIYFTSVALPKLGIICLYLRLFNWKGAMRNVAWVLFALTAMTSFSLVVSACFQCTPIAYWWDKTIPGGRCFDVQAFFHAQAIPGFVLDMAIMALPLQTVWHLKMPLVRRLALVAVFLVASFGIIASIIRARIFFSTAAFGDRTFASVDLVGWSIIETSVYIITGCLPHLRALVSHYTPAAIKKVLKNTLNSATNSYGKSKGTSGFSGSKSYPSKKGNVSSQVHALDDDAIELARQNNHWNRLSGGGGGGSSSSRGDDDLERGGGSGMRVRTTETWLQDASPVTNVRSSQDVYQSRDRLGAPVDGPITVTTERLPTGYKLGVVTNCSAELGRVAVRRVEGCVGGGFEFDAAVTAEEGGYYKPVRAAYEAILPRLGGVGADEVLFVAGSAGDVQGATDAGMRVVWHDRVNWWGWLGRGARSR</sequence>
<dbReference type="STRING" id="158607.A0A2P5HG69"/>
<dbReference type="PANTHER" id="PTHR33048">
    <property type="entry name" value="PTH11-LIKE INTEGRAL MEMBRANE PROTEIN (AFU_ORTHOLOGUE AFUA_5G11245)"/>
    <property type="match status" value="1"/>
</dbReference>
<feature type="transmembrane region" description="Helical" evidence="7">
    <location>
        <begin position="61"/>
        <end position="84"/>
    </location>
</feature>
<evidence type="ECO:0000256" key="4">
    <source>
        <dbReference type="ARBA" id="ARBA00023136"/>
    </source>
</evidence>
<dbReference type="PANTHER" id="PTHR33048:SF47">
    <property type="entry name" value="INTEGRAL MEMBRANE PROTEIN-RELATED"/>
    <property type="match status" value="1"/>
</dbReference>
<evidence type="ECO:0000259" key="8">
    <source>
        <dbReference type="Pfam" id="PF20684"/>
    </source>
</evidence>
<dbReference type="AlphaFoldDB" id="A0A2P5HG69"/>
<dbReference type="Gene3D" id="3.40.50.1000">
    <property type="entry name" value="HAD superfamily/HAD-like"/>
    <property type="match status" value="1"/>
</dbReference>
<feature type="compositionally biased region" description="Polar residues" evidence="6">
    <location>
        <begin position="385"/>
        <end position="394"/>
    </location>
</feature>
<dbReference type="Pfam" id="PF20684">
    <property type="entry name" value="Fung_rhodopsin"/>
    <property type="match status" value="1"/>
</dbReference>
<evidence type="ECO:0000256" key="1">
    <source>
        <dbReference type="ARBA" id="ARBA00004141"/>
    </source>
</evidence>
<comment type="similarity">
    <text evidence="5">Belongs to the SAT4 family.</text>
</comment>
<dbReference type="SUPFAM" id="SSF56784">
    <property type="entry name" value="HAD-like"/>
    <property type="match status" value="1"/>
</dbReference>
<feature type="region of interest" description="Disordered" evidence="6">
    <location>
        <begin position="351"/>
        <end position="394"/>
    </location>
</feature>
<feature type="transmembrane region" description="Helical" evidence="7">
    <location>
        <begin position="219"/>
        <end position="241"/>
    </location>
</feature>
<keyword evidence="2 7" id="KW-0812">Transmembrane</keyword>
<evidence type="ECO:0000313" key="9">
    <source>
        <dbReference type="EMBL" id="POS69234.1"/>
    </source>
</evidence>
<dbReference type="InterPro" id="IPR036412">
    <property type="entry name" value="HAD-like_sf"/>
</dbReference>
<organism evidence="9 10">
    <name type="scientific">Diaporthe helianthi</name>
    <dbReference type="NCBI Taxonomy" id="158607"/>
    <lineage>
        <taxon>Eukaryota</taxon>
        <taxon>Fungi</taxon>
        <taxon>Dikarya</taxon>
        <taxon>Ascomycota</taxon>
        <taxon>Pezizomycotina</taxon>
        <taxon>Sordariomycetes</taxon>
        <taxon>Sordariomycetidae</taxon>
        <taxon>Diaporthales</taxon>
        <taxon>Diaporthaceae</taxon>
        <taxon>Diaporthe</taxon>
    </lineage>
</organism>